<keyword evidence="3" id="KW-1185">Reference proteome</keyword>
<organism evidence="2 3">
    <name type="scientific">Holothuria leucospilota</name>
    <name type="common">Black long sea cucumber</name>
    <name type="synonym">Mertensiothuria leucospilota</name>
    <dbReference type="NCBI Taxonomy" id="206669"/>
    <lineage>
        <taxon>Eukaryota</taxon>
        <taxon>Metazoa</taxon>
        <taxon>Echinodermata</taxon>
        <taxon>Eleutherozoa</taxon>
        <taxon>Echinozoa</taxon>
        <taxon>Holothuroidea</taxon>
        <taxon>Aspidochirotacea</taxon>
        <taxon>Aspidochirotida</taxon>
        <taxon>Holothuriidae</taxon>
        <taxon>Holothuria</taxon>
    </lineage>
</organism>
<dbReference type="Proteomes" id="UP001152320">
    <property type="component" value="Chromosome 7"/>
</dbReference>
<comment type="caution">
    <text evidence="2">The sequence shown here is derived from an EMBL/GenBank/DDBJ whole genome shotgun (WGS) entry which is preliminary data.</text>
</comment>
<sequence length="279" mass="31732">MAAEKTSLHQDVPVVCTVPSCPEKKFIRTERHHLNLEDMQVGDCSLPTSRCSDVSIFRQVYIERASATDSRVRVLGMVLVTVFIVAGFLGVVYLMSSPRTDKSYVPSSESSDNIYLNGIKEVTVEFNYQETSITEVVKVEDNRQFVTITDIKDGFIVTLDYKRGIAVVKNTSSSDCFFTRLENFPEYQTEDMDNLRPILVEEVDEMPETNHTEETVNLRRSEVIPWEYVQVTSDPYIAGQCTDATSYWLQVNPTHTVQRRDGNCGCVIIIIVCRCRAQR</sequence>
<evidence type="ECO:0000313" key="2">
    <source>
        <dbReference type="EMBL" id="KAJ8038463.1"/>
    </source>
</evidence>
<proteinExistence type="predicted"/>
<keyword evidence="1" id="KW-1133">Transmembrane helix</keyword>
<protein>
    <recommendedName>
        <fullName evidence="4">BRICHOS domain-containing protein</fullName>
    </recommendedName>
</protein>
<evidence type="ECO:0008006" key="4">
    <source>
        <dbReference type="Google" id="ProtNLM"/>
    </source>
</evidence>
<gene>
    <name evidence="2" type="ORF">HOLleu_15898</name>
</gene>
<dbReference type="AlphaFoldDB" id="A0A9Q1C3B5"/>
<keyword evidence="1" id="KW-0472">Membrane</keyword>
<feature type="transmembrane region" description="Helical" evidence="1">
    <location>
        <begin position="74"/>
        <end position="95"/>
    </location>
</feature>
<name>A0A9Q1C3B5_HOLLE</name>
<evidence type="ECO:0000313" key="3">
    <source>
        <dbReference type="Proteomes" id="UP001152320"/>
    </source>
</evidence>
<accession>A0A9Q1C3B5</accession>
<reference evidence="2" key="1">
    <citation type="submission" date="2021-10" db="EMBL/GenBank/DDBJ databases">
        <title>Tropical sea cucumber genome reveals ecological adaptation and Cuvierian tubules defense mechanism.</title>
        <authorList>
            <person name="Chen T."/>
        </authorList>
    </citation>
    <scope>NUCLEOTIDE SEQUENCE</scope>
    <source>
        <strain evidence="2">Nanhai2018</strain>
        <tissue evidence="2">Muscle</tissue>
    </source>
</reference>
<evidence type="ECO:0000256" key="1">
    <source>
        <dbReference type="SAM" id="Phobius"/>
    </source>
</evidence>
<dbReference type="EMBL" id="JAIZAY010000007">
    <property type="protein sequence ID" value="KAJ8038463.1"/>
    <property type="molecule type" value="Genomic_DNA"/>
</dbReference>
<keyword evidence="1" id="KW-0812">Transmembrane</keyword>